<keyword evidence="3" id="KW-0170">Cobalt</keyword>
<dbReference type="Proteomes" id="UP001144096">
    <property type="component" value="Unassembled WGS sequence"/>
</dbReference>
<dbReference type="GO" id="GO:0050097">
    <property type="term" value="F:methylaspartate mutase activity"/>
    <property type="evidence" value="ECO:0007669"/>
    <property type="project" value="InterPro"/>
</dbReference>
<name>A0A9X2NF91_9PSEU</name>
<dbReference type="RefSeq" id="WP_257922347.1">
    <property type="nucleotide sequence ID" value="NZ_JAMXQV010000012.1"/>
</dbReference>
<dbReference type="GO" id="GO:0031419">
    <property type="term" value="F:cobalamin binding"/>
    <property type="evidence" value="ECO:0007669"/>
    <property type="project" value="UniProtKB-KW"/>
</dbReference>
<dbReference type="SUPFAM" id="SSF51703">
    <property type="entry name" value="Cobalamin (vitamin B12)-dependent enzymes"/>
    <property type="match status" value="1"/>
</dbReference>
<dbReference type="Gene3D" id="3.20.20.240">
    <property type="entry name" value="Methylmalonyl-CoA mutase"/>
    <property type="match status" value="1"/>
</dbReference>
<evidence type="ECO:0000256" key="1">
    <source>
        <dbReference type="ARBA" id="ARBA00022628"/>
    </source>
</evidence>
<gene>
    <name evidence="4" type="ORF">M8542_23350</name>
</gene>
<protein>
    <submittedName>
        <fullName evidence="4">Methylaspartate mutase</fullName>
    </submittedName>
</protein>
<dbReference type="Pfam" id="PF06368">
    <property type="entry name" value="Met_asp_mut_E"/>
    <property type="match status" value="1"/>
</dbReference>
<dbReference type="PIRSF" id="PIRSF001495">
    <property type="entry name" value="Met_asp_mut_epsi"/>
    <property type="match status" value="1"/>
</dbReference>
<proteinExistence type="predicted"/>
<organism evidence="4 5">
    <name type="scientific">Amycolatopsis iheyensis</name>
    <dbReference type="NCBI Taxonomy" id="2945988"/>
    <lineage>
        <taxon>Bacteria</taxon>
        <taxon>Bacillati</taxon>
        <taxon>Actinomycetota</taxon>
        <taxon>Actinomycetes</taxon>
        <taxon>Pseudonocardiales</taxon>
        <taxon>Pseudonocardiaceae</taxon>
        <taxon>Amycolatopsis</taxon>
    </lineage>
</organism>
<dbReference type="GO" id="GO:0019670">
    <property type="term" value="P:anaerobic L-glutamate catabolic process"/>
    <property type="evidence" value="ECO:0007669"/>
    <property type="project" value="InterPro"/>
</dbReference>
<evidence type="ECO:0000256" key="2">
    <source>
        <dbReference type="ARBA" id="ARBA00023235"/>
    </source>
</evidence>
<evidence type="ECO:0000313" key="4">
    <source>
        <dbReference type="EMBL" id="MCR6485765.1"/>
    </source>
</evidence>
<sequence>MLTGSDPAPTGNAFADFVSRAHRAGRLVVQPRMGFSDPRVMRSALLAVRGAAATTAGTLTLDSYTRVGDHESARQALVTGTPLNGYPLVAHGRRTNRAVLTGVSDVDFPVQVRHGSAIPQRIMTALLRAGLDATEGGPVSYCLPYGRTPLRHSVRNWEESCAVLGQLREAGIEPHVETFGGCLMGQLCPPSLLVAVSLLEALFFKQHGLRTVSLSYAQQANPQQDREALRALRTLATRYLGDIDWHLVVYAYMGLFPRTGAGALLLLEEAAKLAVECGAARLIVKTVAESARIPSVAENVQALETANLAALGTSRLPEPAGPESGVLAEAGALVRGVLELDGDVGRALVEAFRLGRLDVPFCLHPDNARRTRSHLGADGRLSWADIGGLPIGDVTTARGGPAPGSAELLSALSFVRDEFDRAAAARSGKQWRTTTPIGRTT</sequence>
<reference evidence="4" key="1">
    <citation type="submission" date="2022-06" db="EMBL/GenBank/DDBJ databases">
        <title>Amycolatopsis iheyaensis sp. nov., a new species of the genus Amycolatopsis isolated from soil in Iheya island, Japan.</title>
        <authorList>
            <person name="Ngamcharungchit C."/>
            <person name="Kanto H."/>
            <person name="Take A."/>
            <person name="Intra B."/>
            <person name="Matsumoto A."/>
            <person name="Panbangred W."/>
            <person name="Inahashi Y."/>
        </authorList>
    </citation>
    <scope>NUCLEOTIDE SEQUENCE</scope>
    <source>
        <strain evidence="4">OK19-0408</strain>
    </source>
</reference>
<dbReference type="EMBL" id="JAMXQV010000012">
    <property type="protein sequence ID" value="MCR6485765.1"/>
    <property type="molecule type" value="Genomic_DNA"/>
</dbReference>
<dbReference type="InterPro" id="IPR006396">
    <property type="entry name" value="Glu_mut_E"/>
</dbReference>
<dbReference type="AlphaFoldDB" id="A0A9X2NF91"/>
<dbReference type="InterPro" id="IPR016176">
    <property type="entry name" value="Cbl-dep_enz_cat"/>
</dbReference>
<keyword evidence="5" id="KW-1185">Reference proteome</keyword>
<keyword evidence="1" id="KW-0846">Cobalamin</keyword>
<comment type="caution">
    <text evidence="4">The sequence shown here is derived from an EMBL/GenBank/DDBJ whole genome shotgun (WGS) entry which is preliminary data.</text>
</comment>
<keyword evidence="2" id="KW-0413">Isomerase</keyword>
<evidence type="ECO:0000313" key="5">
    <source>
        <dbReference type="Proteomes" id="UP001144096"/>
    </source>
</evidence>
<accession>A0A9X2NF91</accession>
<evidence type="ECO:0000256" key="3">
    <source>
        <dbReference type="ARBA" id="ARBA00023285"/>
    </source>
</evidence>